<organism evidence="1 2">
    <name type="scientific">Brassica oleracea var. oleracea</name>
    <dbReference type="NCBI Taxonomy" id="109376"/>
    <lineage>
        <taxon>Eukaryota</taxon>
        <taxon>Viridiplantae</taxon>
        <taxon>Streptophyta</taxon>
        <taxon>Embryophyta</taxon>
        <taxon>Tracheophyta</taxon>
        <taxon>Spermatophyta</taxon>
        <taxon>Magnoliopsida</taxon>
        <taxon>eudicotyledons</taxon>
        <taxon>Gunneridae</taxon>
        <taxon>Pentapetalae</taxon>
        <taxon>rosids</taxon>
        <taxon>malvids</taxon>
        <taxon>Brassicales</taxon>
        <taxon>Brassicaceae</taxon>
        <taxon>Brassiceae</taxon>
        <taxon>Brassica</taxon>
    </lineage>
</organism>
<reference evidence="1" key="1">
    <citation type="journal article" date="2014" name="Genome Biol.">
        <title>Transcriptome and methylome profiling reveals relics of genome dominance in the mesopolyploid Brassica oleracea.</title>
        <authorList>
            <person name="Parkin I.A."/>
            <person name="Koh C."/>
            <person name="Tang H."/>
            <person name="Robinson S.J."/>
            <person name="Kagale S."/>
            <person name="Clarke W.E."/>
            <person name="Town C.D."/>
            <person name="Nixon J."/>
            <person name="Krishnakumar V."/>
            <person name="Bidwell S.L."/>
            <person name="Denoeud F."/>
            <person name="Belcram H."/>
            <person name="Links M.G."/>
            <person name="Just J."/>
            <person name="Clarke C."/>
            <person name="Bender T."/>
            <person name="Huebert T."/>
            <person name="Mason A.S."/>
            <person name="Pires J.C."/>
            <person name="Barker G."/>
            <person name="Moore J."/>
            <person name="Walley P.G."/>
            <person name="Manoli S."/>
            <person name="Batley J."/>
            <person name="Edwards D."/>
            <person name="Nelson M.N."/>
            <person name="Wang X."/>
            <person name="Paterson A.H."/>
            <person name="King G."/>
            <person name="Bancroft I."/>
            <person name="Chalhoub B."/>
            <person name="Sharpe A.G."/>
        </authorList>
    </citation>
    <scope>NUCLEOTIDE SEQUENCE [LARGE SCALE GENOMIC DNA]</scope>
    <source>
        <strain evidence="1">cv. TO1000</strain>
    </source>
</reference>
<keyword evidence="2" id="KW-1185">Reference proteome</keyword>
<protein>
    <submittedName>
        <fullName evidence="1">Uncharacterized protein</fullName>
    </submittedName>
</protein>
<evidence type="ECO:0000313" key="2">
    <source>
        <dbReference type="Proteomes" id="UP000032141"/>
    </source>
</evidence>
<dbReference type="EnsemblPlants" id="Bo21726s010.1">
    <property type="protein sequence ID" value="Bo21726s010.1"/>
    <property type="gene ID" value="Bo21726s010"/>
</dbReference>
<accession>A0A0D3AGG7</accession>
<sequence>MRFLQSSLGGCSNHQTLYWGKHYWENIVTPSASWIVLSRAQLLMDGEGFWLVE</sequence>
<reference evidence="1" key="2">
    <citation type="submission" date="2015-06" db="UniProtKB">
        <authorList>
            <consortium name="EnsemblPlants"/>
        </authorList>
    </citation>
    <scope>IDENTIFICATION</scope>
</reference>
<proteinExistence type="predicted"/>
<name>A0A0D3AGG7_BRAOL</name>
<dbReference type="Gramene" id="Bo21726s010.1">
    <property type="protein sequence ID" value="Bo21726s010.1"/>
    <property type="gene ID" value="Bo21726s010"/>
</dbReference>
<dbReference type="HOGENOM" id="CLU_3074830_0_0_1"/>
<dbReference type="AlphaFoldDB" id="A0A0D3AGG7"/>
<evidence type="ECO:0000313" key="1">
    <source>
        <dbReference type="EnsemblPlants" id="Bo21726s010.1"/>
    </source>
</evidence>
<dbReference type="Proteomes" id="UP000032141">
    <property type="component" value="Unassembled WGS sequence"/>
</dbReference>